<accession>A0A8B8H755</accession>
<keyword evidence="2" id="KW-1185">Reference proteome</keyword>
<evidence type="ECO:0000313" key="1">
    <source>
        <dbReference type="EnsemblMetazoa" id="XP_026299842"/>
    </source>
</evidence>
<evidence type="ECO:0000313" key="3">
    <source>
        <dbReference type="RefSeq" id="XP_026299842.1"/>
    </source>
</evidence>
<dbReference type="Proteomes" id="UP000005203">
    <property type="component" value="Linkage group LG11"/>
</dbReference>
<protein>
    <submittedName>
        <fullName evidence="3">Uncharacterized protein LOC113219137 isoform X1</fullName>
    </submittedName>
</protein>
<organism evidence="1">
    <name type="scientific">Apis mellifera</name>
    <name type="common">Honeybee</name>
    <dbReference type="NCBI Taxonomy" id="7460"/>
    <lineage>
        <taxon>Eukaryota</taxon>
        <taxon>Metazoa</taxon>
        <taxon>Ecdysozoa</taxon>
        <taxon>Arthropoda</taxon>
        <taxon>Hexapoda</taxon>
        <taxon>Insecta</taxon>
        <taxon>Pterygota</taxon>
        <taxon>Neoptera</taxon>
        <taxon>Endopterygota</taxon>
        <taxon>Hymenoptera</taxon>
        <taxon>Apocrita</taxon>
        <taxon>Aculeata</taxon>
        <taxon>Apoidea</taxon>
        <taxon>Anthophila</taxon>
        <taxon>Apidae</taxon>
        <taxon>Apis</taxon>
    </lineage>
</organism>
<proteinExistence type="predicted"/>
<dbReference type="GeneID" id="113219137"/>
<dbReference type="EnsemblMetazoa" id="XM_026444057">
    <property type="protein sequence ID" value="XP_026299842"/>
    <property type="gene ID" value="LOC113219137"/>
</dbReference>
<sequence>METAGERDGGWYGRWPRWRLHQSLSEKWKEERFSTIDRVSSSSSSSTTRYIRTSIVYISIWENGDSERQWERQTNKIELIYKIQESGVEREHLAIWFEMHERKKNKRIVTFTVAGVATIEWIFLRQSDMQQHTPIKASHLFRGTLSRNRPL</sequence>
<dbReference type="KEGG" id="ame:113219137"/>
<name>A0A7M7MRL9_APIME</name>
<gene>
    <name evidence="3" type="primary">LOC113219137</name>
</gene>
<evidence type="ECO:0000313" key="2">
    <source>
        <dbReference type="Proteomes" id="UP000005203"/>
    </source>
</evidence>
<accession>A0A7M7MRL9</accession>
<dbReference type="AlphaFoldDB" id="A0A7M7MRL9"/>
<dbReference type="RefSeq" id="XP_026299842.1">
    <property type="nucleotide sequence ID" value="XM_026444057.1"/>
</dbReference>
<reference evidence="1" key="1">
    <citation type="submission" date="2021-01" db="UniProtKB">
        <authorList>
            <consortium name="EnsemblMetazoa"/>
        </authorList>
    </citation>
    <scope>IDENTIFICATION</scope>
    <source>
        <strain evidence="1">DH4</strain>
    </source>
</reference>
<reference evidence="3" key="2">
    <citation type="submission" date="2025-04" db="UniProtKB">
        <authorList>
            <consortium name="RefSeq"/>
        </authorList>
    </citation>
    <scope>IDENTIFICATION</scope>
    <source>
        <strain evidence="3">DH4</strain>
        <tissue evidence="3">Whole body</tissue>
    </source>
</reference>